<reference evidence="2 3" key="1">
    <citation type="journal article" date="2010" name="Stand. Genomic Sci.">
        <title>Complete genome sequence of Thermosphaera aggregans type strain (M11TL).</title>
        <authorList>
            <person name="Spring S."/>
            <person name="Rachel R."/>
            <person name="Lapidus A."/>
            <person name="Davenport K."/>
            <person name="Tice H."/>
            <person name="Copeland A."/>
            <person name="Cheng J.F."/>
            <person name="Lucas S."/>
            <person name="Chen F."/>
            <person name="Nolan M."/>
            <person name="Bruce D."/>
            <person name="Goodwin L."/>
            <person name="Pitluck S."/>
            <person name="Ivanova N."/>
            <person name="Mavromatis K."/>
            <person name="Ovchinnikova G."/>
            <person name="Pati A."/>
            <person name="Chen A."/>
            <person name="Palaniappan K."/>
            <person name="Land M."/>
            <person name="Hauser L."/>
            <person name="Chang Y.J."/>
            <person name="Jeffries C.C."/>
            <person name="Brettin T."/>
            <person name="Detter J.C."/>
            <person name="Tapia R."/>
            <person name="Han C."/>
            <person name="Heimerl T."/>
            <person name="Weikl F."/>
            <person name="Brambilla E."/>
            <person name="Goker M."/>
            <person name="Bristow J."/>
            <person name="Eisen J.A."/>
            <person name="Markowitz V."/>
            <person name="Hugenholtz P."/>
            <person name="Kyrpides N.C."/>
            <person name="Klenk H.P."/>
        </authorList>
    </citation>
    <scope>NUCLEOTIDE SEQUENCE [LARGE SCALE GENOMIC DNA]</scope>
    <source>
        <strain evidence="3">DSM 11486 / M11TL</strain>
    </source>
</reference>
<evidence type="ECO:0000313" key="3">
    <source>
        <dbReference type="Proteomes" id="UP000002376"/>
    </source>
</evidence>
<feature type="transmembrane region" description="Helical" evidence="1">
    <location>
        <begin position="7"/>
        <end position="27"/>
    </location>
</feature>
<dbReference type="eggNOG" id="arCOG00130">
    <property type="taxonomic scope" value="Archaea"/>
</dbReference>
<feature type="transmembrane region" description="Helical" evidence="1">
    <location>
        <begin position="241"/>
        <end position="262"/>
    </location>
</feature>
<feature type="transmembrane region" description="Helical" evidence="1">
    <location>
        <begin position="358"/>
        <end position="376"/>
    </location>
</feature>
<dbReference type="KEGG" id="tag:Tagg_1120"/>
<evidence type="ECO:0000313" key="2">
    <source>
        <dbReference type="EMBL" id="ADG91389.1"/>
    </source>
</evidence>
<feature type="transmembrane region" description="Helical" evidence="1">
    <location>
        <begin position="155"/>
        <end position="176"/>
    </location>
</feature>
<dbReference type="Proteomes" id="UP000002376">
    <property type="component" value="Chromosome"/>
</dbReference>
<dbReference type="OrthoDB" id="341449at2157"/>
<dbReference type="Pfam" id="PF07690">
    <property type="entry name" value="MFS_1"/>
    <property type="match status" value="1"/>
</dbReference>
<feature type="transmembrane region" description="Helical" evidence="1">
    <location>
        <begin position="70"/>
        <end position="91"/>
    </location>
</feature>
<feature type="transmembrane region" description="Helical" evidence="1">
    <location>
        <begin position="129"/>
        <end position="149"/>
    </location>
</feature>
<feature type="transmembrane region" description="Helical" evidence="1">
    <location>
        <begin position="331"/>
        <end position="352"/>
    </location>
</feature>
<dbReference type="EMBL" id="CP001939">
    <property type="protein sequence ID" value="ADG91389.1"/>
    <property type="molecule type" value="Genomic_DNA"/>
</dbReference>
<keyword evidence="1" id="KW-0472">Membrane</keyword>
<gene>
    <name evidence="2" type="ordered locus">Tagg_1120</name>
</gene>
<keyword evidence="1" id="KW-0812">Transmembrane</keyword>
<protein>
    <recommendedName>
        <fullName evidence="4">MFS transporter</fullName>
    </recommendedName>
</protein>
<dbReference type="STRING" id="633148.Tagg_1120"/>
<dbReference type="GO" id="GO:0022857">
    <property type="term" value="F:transmembrane transporter activity"/>
    <property type="evidence" value="ECO:0007669"/>
    <property type="project" value="InterPro"/>
</dbReference>
<reference key="3">
    <citation type="submission" date="2010-02" db="EMBL/GenBank/DDBJ databases">
        <title>Complete genome sequence of Thermosphaera aggregans type strain (M11TL).</title>
        <authorList>
            <consortium name="US DOE Joint Genome Institute (JGI-PGF)"/>
            <person name="Spring S."/>
            <person name="Lapidus A."/>
            <person name="Munk C."/>
            <person name="Schroeder M."/>
            <person name="Glavina Del Rio T."/>
            <person name="Tice H."/>
            <person name="Copeland A."/>
            <person name="Cheng J.-F."/>
            <person name="Lucas S."/>
            <person name="Chen F."/>
            <person name="Nolan M."/>
            <person name="Bruce D."/>
            <person name="Goodwin L."/>
            <person name="Pitluck S."/>
            <person name="Ivanova N."/>
            <person name="Mavromatis K."/>
            <person name="Ovchinnikova G."/>
            <person name="Pati A."/>
            <person name="Chen A."/>
            <person name="Palaniappan K."/>
            <person name="Land M."/>
            <person name="Hauser L."/>
            <person name="Chang Y.-J."/>
            <person name="Jeffries C.C."/>
            <person name="Brettin T."/>
            <person name="Detter J.C."/>
            <person name="Tapia R."/>
            <person name="Han C."/>
            <person name="Chain P."/>
            <person name="Heimerl T."/>
            <person name="Weik F."/>
            <person name="Goker M."/>
            <person name="Rachel R."/>
            <person name="Bristow J."/>
            <person name="Eisen J.A."/>
            <person name="Markowitz V."/>
            <person name="Hugenholtz P."/>
            <person name="Kyrpides N.C."/>
            <person name="Klenk H.-P."/>
        </authorList>
    </citation>
    <scope>NUCLEOTIDE SEQUENCE</scope>
    <source>
        <strain>DSM 11486</strain>
    </source>
</reference>
<dbReference type="InterPro" id="IPR011701">
    <property type="entry name" value="MFS"/>
</dbReference>
<keyword evidence="1" id="KW-1133">Transmembrane helix</keyword>
<sequence>MKPKVNLLYLLGFGLLNTVYSMYVVISRPLYGRDVYGEWFVFYLVSAEYIPALLSFFVGALSDVYGRRKILWLSLPGSLLIWLTFTVENWLLKILAVAGYAFMHNIAITIALSSVLEDRVNVGKNYSRAGLASGLGWGVGSTIAWPVFLNTSIQMFAQIVSATYLLGIILVMIGYGGKMRDMAGDLKTGYIETLRRVKWFTPLMLTSYIGLAVGGSFNSLLMDEKISQLRIVLSDGAGNRYFYGIFYGSLPVLIGAPTRPLIGRLIDKGYAREALATALLSYLALFTVLPLTPPVLFIILWLIPIYPLYDTSLYSIISWKTERFEASASGFVASITSLAGISILILNTVLTIESIEVYMGLIVSMFTLSILYLLMIRNRLDR</sequence>
<feature type="transmembrane region" description="Helical" evidence="1">
    <location>
        <begin position="39"/>
        <end position="58"/>
    </location>
</feature>
<dbReference type="RefSeq" id="WP_013129982.1">
    <property type="nucleotide sequence ID" value="NC_014160.1"/>
</dbReference>
<accession>D5U2N9</accession>
<dbReference type="AlphaFoldDB" id="D5U2N9"/>
<feature type="transmembrane region" description="Helical" evidence="1">
    <location>
        <begin position="97"/>
        <end position="117"/>
    </location>
</feature>
<keyword evidence="3" id="KW-1185">Reference proteome</keyword>
<proteinExistence type="predicted"/>
<reference evidence="3" key="2">
    <citation type="journal article" date="2010" name="Stand. Genomic Sci.">
        <title>Complete genome sequence of Thermosphaera aggregans type strain (M11TLT).</title>
        <authorList>
            <person name="Spring S."/>
            <person name="Rachel R."/>
            <person name="Lapidus A."/>
            <person name="Davenport K."/>
            <person name="Tice H."/>
            <person name="Copeland A."/>
            <person name="Cheng J.-F."/>
            <person name="Lucas S."/>
            <person name="Chen F."/>
            <person name="Nolan M."/>
            <person name="Bruce D."/>
            <person name="Goodwin L."/>
            <person name="Pitluck S."/>
            <person name="Ivanova N."/>
            <person name="Mavromatis K."/>
            <person name="Ovchinnikova G."/>
            <person name="Pati A."/>
            <person name="Chen A."/>
            <person name="Palaniappan K."/>
            <person name="Land M."/>
            <person name="Hauser L."/>
            <person name="Chang Y.-J."/>
            <person name="Jeffries C.C."/>
            <person name="Brettin T."/>
            <person name="Detter J.C."/>
            <person name="Tapia R."/>
            <person name="Han C."/>
            <person name="Heimerl T."/>
            <person name="Weikl F."/>
            <person name="Brambilla E."/>
            <person name="Goker M."/>
            <person name="Bristow J."/>
            <person name="Eisen J.A."/>
            <person name="Markowitz V."/>
            <person name="Hugenholtz P."/>
            <person name="Kyrpides N.C."/>
            <person name="Klenk H.-P."/>
        </authorList>
    </citation>
    <scope>NUCLEOTIDE SEQUENCE [LARGE SCALE GENOMIC DNA]</scope>
    <source>
        <strain evidence="3">DSM 11486 / M11TL</strain>
    </source>
</reference>
<evidence type="ECO:0008006" key="4">
    <source>
        <dbReference type="Google" id="ProtNLM"/>
    </source>
</evidence>
<dbReference type="InterPro" id="IPR036259">
    <property type="entry name" value="MFS_trans_sf"/>
</dbReference>
<dbReference type="Gene3D" id="1.20.1250.20">
    <property type="entry name" value="MFS general substrate transporter like domains"/>
    <property type="match status" value="1"/>
</dbReference>
<feature type="transmembrane region" description="Helical" evidence="1">
    <location>
        <begin position="197"/>
        <end position="221"/>
    </location>
</feature>
<name>D5U2N9_THEAM</name>
<dbReference type="SUPFAM" id="SSF103473">
    <property type="entry name" value="MFS general substrate transporter"/>
    <property type="match status" value="1"/>
</dbReference>
<evidence type="ECO:0000256" key="1">
    <source>
        <dbReference type="SAM" id="Phobius"/>
    </source>
</evidence>
<dbReference type="HOGENOM" id="CLU_063815_0_0_2"/>
<dbReference type="GeneID" id="9166152"/>
<organism evidence="2 3">
    <name type="scientific">Thermosphaera aggregans (strain DSM 11486 / M11TL)</name>
    <dbReference type="NCBI Taxonomy" id="633148"/>
    <lineage>
        <taxon>Archaea</taxon>
        <taxon>Thermoproteota</taxon>
        <taxon>Thermoprotei</taxon>
        <taxon>Desulfurococcales</taxon>
        <taxon>Desulfurococcaceae</taxon>
        <taxon>Thermosphaera</taxon>
    </lineage>
</organism>